<reference evidence="4" key="1">
    <citation type="submission" date="2017-02" db="UniProtKB">
        <authorList>
            <consortium name="WormBaseParasite"/>
        </authorList>
    </citation>
    <scope>IDENTIFICATION</scope>
</reference>
<dbReference type="EMBL" id="UYRS01018789">
    <property type="protein sequence ID" value="VDK40144.1"/>
    <property type="molecule type" value="Genomic_DNA"/>
</dbReference>
<evidence type="ECO:0000313" key="2">
    <source>
        <dbReference type="EMBL" id="VDK40144.1"/>
    </source>
</evidence>
<accession>A0A0R3WCE9</accession>
<dbReference type="WBParaSite" id="TASK_0000837701-mRNA-1">
    <property type="protein sequence ID" value="TASK_0000837701-mRNA-1"/>
    <property type="gene ID" value="TASK_0000837701"/>
</dbReference>
<feature type="compositionally biased region" description="Polar residues" evidence="1">
    <location>
        <begin position="232"/>
        <end position="286"/>
    </location>
</feature>
<feature type="compositionally biased region" description="Polar residues" evidence="1">
    <location>
        <begin position="159"/>
        <end position="172"/>
    </location>
</feature>
<feature type="region of interest" description="Disordered" evidence="1">
    <location>
        <begin position="159"/>
        <end position="286"/>
    </location>
</feature>
<gene>
    <name evidence="2" type="ORF">TASK_LOCUS8378</name>
</gene>
<dbReference type="AlphaFoldDB" id="A0A0R3WCE9"/>
<reference evidence="2 3" key="2">
    <citation type="submission" date="2018-11" db="EMBL/GenBank/DDBJ databases">
        <authorList>
            <consortium name="Pathogen Informatics"/>
        </authorList>
    </citation>
    <scope>NUCLEOTIDE SEQUENCE [LARGE SCALE GENOMIC DNA]</scope>
</reference>
<keyword evidence="3" id="KW-1185">Reference proteome</keyword>
<evidence type="ECO:0000256" key="1">
    <source>
        <dbReference type="SAM" id="MobiDB-lite"/>
    </source>
</evidence>
<evidence type="ECO:0000313" key="3">
    <source>
        <dbReference type="Proteomes" id="UP000282613"/>
    </source>
</evidence>
<dbReference type="Proteomes" id="UP000282613">
    <property type="component" value="Unassembled WGS sequence"/>
</dbReference>
<protein>
    <submittedName>
        <fullName evidence="4">TPX2 domain-containing protein</fullName>
    </submittedName>
</protein>
<organism evidence="4">
    <name type="scientific">Taenia asiatica</name>
    <name type="common">Asian tapeworm</name>
    <dbReference type="NCBI Taxonomy" id="60517"/>
    <lineage>
        <taxon>Eukaryota</taxon>
        <taxon>Metazoa</taxon>
        <taxon>Spiralia</taxon>
        <taxon>Lophotrochozoa</taxon>
        <taxon>Platyhelminthes</taxon>
        <taxon>Cestoda</taxon>
        <taxon>Eucestoda</taxon>
        <taxon>Cyclophyllidea</taxon>
        <taxon>Taeniidae</taxon>
        <taxon>Taenia</taxon>
    </lineage>
</organism>
<sequence length="302" mass="32522">MRDKHRLTQAAVEREKQWGEQVEAKLVSEAKKTGSTDDIVRPPPNLQGVVNSIVASGSPNGGAIPTNSRQVPAVAIDHRSSPEVNGVALHAGRKANNTNPAPAVPPRHRVSCYPLSRVSRLTDSKKSTVDIIFFIKNAKPNGAPLTPFREALAAINLSPPTSTASTKDTSLTESPSESSESQAKYVRPMHRKSNGQMVPVDAESVRSPPNQRPRPNPLTRDNRSRTPRRSEASPTATVTGSTMGCEQRAKGSSSNSLLRQGPLLSSGTAKNATANSIPYPSTETLNSTYDDRRRVFSCCHTM</sequence>
<name>A0A0R3WCE9_TAEAS</name>
<evidence type="ECO:0000313" key="4">
    <source>
        <dbReference type="WBParaSite" id="TASK_0000837701-mRNA-1"/>
    </source>
</evidence>
<feature type="compositionally biased region" description="Basic and acidic residues" evidence="1">
    <location>
        <begin position="220"/>
        <end position="231"/>
    </location>
</feature>
<dbReference type="STRING" id="60517.A0A0R3WCE9"/>
<proteinExistence type="predicted"/>